<dbReference type="PANTHER" id="PTHR13066">
    <property type="entry name" value="BASIC LEUCINE ZIPPER NUCLEAR FACTOR 1 BLZF1 PROTEIN"/>
    <property type="match status" value="1"/>
</dbReference>
<keyword evidence="1" id="KW-0175">Coiled coil</keyword>
<proteinExistence type="predicted"/>
<evidence type="ECO:0000313" key="4">
    <source>
        <dbReference type="Proteomes" id="UP000325440"/>
    </source>
</evidence>
<dbReference type="InterPro" id="IPR027095">
    <property type="entry name" value="Golgin-45"/>
</dbReference>
<gene>
    <name evidence="3" type="ORF">CINCED_3A019973</name>
</gene>
<dbReference type="AlphaFoldDB" id="A0A5E4NT48"/>
<dbReference type="Proteomes" id="UP000325440">
    <property type="component" value="Unassembled WGS sequence"/>
</dbReference>
<dbReference type="PANTHER" id="PTHR13066:SF2">
    <property type="entry name" value="GOLGIN-45"/>
    <property type="match status" value="1"/>
</dbReference>
<feature type="coiled-coil region" evidence="1">
    <location>
        <begin position="146"/>
        <end position="180"/>
    </location>
</feature>
<dbReference type="GO" id="GO:0007030">
    <property type="term" value="P:Golgi organization"/>
    <property type="evidence" value="ECO:0007669"/>
    <property type="project" value="InterPro"/>
</dbReference>
<reference evidence="3 4" key="1">
    <citation type="submission" date="2019-08" db="EMBL/GenBank/DDBJ databases">
        <authorList>
            <person name="Alioto T."/>
            <person name="Alioto T."/>
            <person name="Gomez Garrido J."/>
        </authorList>
    </citation>
    <scope>NUCLEOTIDE SEQUENCE [LARGE SCALE GENOMIC DNA]</scope>
</reference>
<feature type="compositionally biased region" description="Polar residues" evidence="2">
    <location>
        <begin position="1"/>
        <end position="15"/>
    </location>
</feature>
<sequence>MDDSNVPSAVQTNDESGCKEQVDGGNSGLDDKPAQILNDKPAQILNDKPAQILNDKPAQILNGNRVAPNDWKFYPGKTMYVMPPGPKKYQNIKKSPDKEPKFVPYEPYKAAVRSIVPELGQPSVAVFKRRMSTTSNCSKVSNKTTEADKEDVITTLTQEKQNLEVEIAKLNQQLSNMNLQMGSQAEINNELKNMLIASIGEDVEAKIQMLTEDKVLLAHKLLNFTGALAGRQDQLETVAGERDVLRSKFLAGSLIIEDLSKWKTFLCDRVDNLEGLLQTVLDENRKNRHLLKSAHENLKILQNEYKLEVPSKQKLLDSTTIAEDINKISLSLRKHLLGPQNQQNQNIHFAVHQTPTESRAQQILGQTLPREKMNDVDATCNAIMEASQALETTNIQLCCGHCTGTVKYV</sequence>
<evidence type="ECO:0000313" key="3">
    <source>
        <dbReference type="EMBL" id="VVC45408.1"/>
    </source>
</evidence>
<protein>
    <recommendedName>
        <fullName evidence="5">Golgin-45</fullName>
    </recommendedName>
</protein>
<feature type="region of interest" description="Disordered" evidence="2">
    <location>
        <begin position="1"/>
        <end position="41"/>
    </location>
</feature>
<keyword evidence="4" id="KW-1185">Reference proteome</keyword>
<name>A0A5E4NT48_9HEMI</name>
<organism evidence="3 4">
    <name type="scientific">Cinara cedri</name>
    <dbReference type="NCBI Taxonomy" id="506608"/>
    <lineage>
        <taxon>Eukaryota</taxon>
        <taxon>Metazoa</taxon>
        <taxon>Ecdysozoa</taxon>
        <taxon>Arthropoda</taxon>
        <taxon>Hexapoda</taxon>
        <taxon>Insecta</taxon>
        <taxon>Pterygota</taxon>
        <taxon>Neoptera</taxon>
        <taxon>Paraneoptera</taxon>
        <taxon>Hemiptera</taxon>
        <taxon>Sternorrhyncha</taxon>
        <taxon>Aphidomorpha</taxon>
        <taxon>Aphidoidea</taxon>
        <taxon>Aphididae</taxon>
        <taxon>Lachninae</taxon>
        <taxon>Cinara</taxon>
    </lineage>
</organism>
<evidence type="ECO:0000256" key="1">
    <source>
        <dbReference type="SAM" id="Coils"/>
    </source>
</evidence>
<dbReference type="EMBL" id="CABPRJ010002401">
    <property type="protein sequence ID" value="VVC45408.1"/>
    <property type="molecule type" value="Genomic_DNA"/>
</dbReference>
<dbReference type="OrthoDB" id="5959043at2759"/>
<accession>A0A5E4NT48</accession>
<evidence type="ECO:0000256" key="2">
    <source>
        <dbReference type="SAM" id="MobiDB-lite"/>
    </source>
</evidence>
<dbReference type="GO" id="GO:0000139">
    <property type="term" value="C:Golgi membrane"/>
    <property type="evidence" value="ECO:0007669"/>
    <property type="project" value="TreeGrafter"/>
</dbReference>
<evidence type="ECO:0008006" key="5">
    <source>
        <dbReference type="Google" id="ProtNLM"/>
    </source>
</evidence>
<dbReference type="GO" id="GO:0043001">
    <property type="term" value="P:Golgi to plasma membrane protein transport"/>
    <property type="evidence" value="ECO:0007669"/>
    <property type="project" value="InterPro"/>
</dbReference>